<protein>
    <recommendedName>
        <fullName evidence="3">VWFD domain-containing protein</fullName>
    </recommendedName>
</protein>
<dbReference type="Pfam" id="PF08742">
    <property type="entry name" value="C8"/>
    <property type="match status" value="1"/>
</dbReference>
<proteinExistence type="predicted"/>
<reference evidence="4 5" key="2">
    <citation type="submission" date="2017-04" db="EMBL/GenBank/DDBJ databases">
        <title>CpG methylation of centromeres and impact of large insertions on vertebrate speciation.</title>
        <authorList>
            <person name="Ichikawa K."/>
            <person name="Yoshimura J."/>
            <person name="Morishita S."/>
        </authorList>
    </citation>
    <scope>NUCLEOTIDE SEQUENCE</scope>
    <source>
        <strain evidence="4 5">HSOK</strain>
    </source>
</reference>
<dbReference type="PANTHER" id="PTHR11339">
    <property type="entry name" value="EXTRACELLULAR MATRIX GLYCOPROTEIN RELATED"/>
    <property type="match status" value="1"/>
</dbReference>
<accession>A0A3P9JER4</accession>
<evidence type="ECO:0000256" key="1">
    <source>
        <dbReference type="ARBA" id="ARBA00023157"/>
    </source>
</evidence>
<reference evidence="4" key="4">
    <citation type="submission" date="2025-09" db="UniProtKB">
        <authorList>
            <consortium name="Ensembl"/>
        </authorList>
    </citation>
    <scope>IDENTIFICATION</scope>
    <source>
        <strain evidence="4">HSOK</strain>
    </source>
</reference>
<dbReference type="AlphaFoldDB" id="A0A3P9JER4"/>
<keyword evidence="1" id="KW-1015">Disulfide bond</keyword>
<dbReference type="InterPro" id="IPR001846">
    <property type="entry name" value="VWF_type-D"/>
</dbReference>
<keyword evidence="2" id="KW-0325">Glycoprotein</keyword>
<reference key="1">
    <citation type="journal article" date="2007" name="Nature">
        <title>The medaka draft genome and insights into vertebrate genome evolution.</title>
        <authorList>
            <person name="Kasahara M."/>
            <person name="Naruse K."/>
            <person name="Sasaki S."/>
            <person name="Nakatani Y."/>
            <person name="Qu W."/>
            <person name="Ahsan B."/>
            <person name="Yamada T."/>
            <person name="Nagayasu Y."/>
            <person name="Doi K."/>
            <person name="Kasai Y."/>
            <person name="Jindo T."/>
            <person name="Kobayashi D."/>
            <person name="Shimada A."/>
            <person name="Toyoda A."/>
            <person name="Kuroki Y."/>
            <person name="Fujiyama A."/>
            <person name="Sasaki T."/>
            <person name="Shimizu A."/>
            <person name="Asakawa S."/>
            <person name="Shimizu N."/>
            <person name="Hashimoto S."/>
            <person name="Yang J."/>
            <person name="Lee Y."/>
            <person name="Matsushima K."/>
            <person name="Sugano S."/>
            <person name="Sakaizumi M."/>
            <person name="Narita T."/>
            <person name="Ohishi K."/>
            <person name="Haga S."/>
            <person name="Ohta F."/>
            <person name="Nomoto H."/>
            <person name="Nogata K."/>
            <person name="Morishita T."/>
            <person name="Endo T."/>
            <person name="Shin-I T."/>
            <person name="Takeda H."/>
            <person name="Morishita S."/>
            <person name="Kohara Y."/>
        </authorList>
    </citation>
    <scope>NUCLEOTIDE SEQUENCE [LARGE SCALE GENOMIC DNA]</scope>
    <source>
        <strain>Hd-rR</strain>
    </source>
</reference>
<evidence type="ECO:0000313" key="5">
    <source>
        <dbReference type="Proteomes" id="UP000265200"/>
    </source>
</evidence>
<dbReference type="InterPro" id="IPR050780">
    <property type="entry name" value="Mucin_vWF_Thrombospondin_sf"/>
</dbReference>
<evidence type="ECO:0000256" key="2">
    <source>
        <dbReference type="ARBA" id="ARBA00023180"/>
    </source>
</evidence>
<dbReference type="Ensembl" id="ENSORLT00015033200.1">
    <property type="protein sequence ID" value="ENSORLP00015030787.1"/>
    <property type="gene ID" value="ENSORLG00015014664.1"/>
</dbReference>
<dbReference type="InterPro" id="IPR014853">
    <property type="entry name" value="VWF/SSPO/ZAN-like_Cys-rich_dom"/>
</dbReference>
<reference evidence="4" key="3">
    <citation type="submission" date="2025-08" db="UniProtKB">
        <authorList>
            <consortium name="Ensembl"/>
        </authorList>
    </citation>
    <scope>IDENTIFICATION</scope>
    <source>
        <strain evidence="4">HSOK</strain>
    </source>
</reference>
<dbReference type="Pfam" id="PF00094">
    <property type="entry name" value="VWD"/>
    <property type="match status" value="2"/>
</dbReference>
<evidence type="ECO:0000259" key="3">
    <source>
        <dbReference type="PROSITE" id="PS51233"/>
    </source>
</evidence>
<organism evidence="4 5">
    <name type="scientific">Oryzias latipes</name>
    <name type="common">Japanese rice fish</name>
    <name type="synonym">Japanese killifish</name>
    <dbReference type="NCBI Taxonomy" id="8090"/>
    <lineage>
        <taxon>Eukaryota</taxon>
        <taxon>Metazoa</taxon>
        <taxon>Chordata</taxon>
        <taxon>Craniata</taxon>
        <taxon>Vertebrata</taxon>
        <taxon>Euteleostomi</taxon>
        <taxon>Actinopterygii</taxon>
        <taxon>Neopterygii</taxon>
        <taxon>Teleostei</taxon>
        <taxon>Neoteleostei</taxon>
        <taxon>Acanthomorphata</taxon>
        <taxon>Ovalentaria</taxon>
        <taxon>Atherinomorphae</taxon>
        <taxon>Beloniformes</taxon>
        <taxon>Adrianichthyidae</taxon>
        <taxon>Oryziinae</taxon>
        <taxon>Oryzias</taxon>
    </lineage>
</organism>
<name>A0A3P9JER4_ORYLA</name>
<sequence>NHTNKSIFYSTFDGVMFQSMAPCSYVLTKSCTELMEKFSVEVVNEQGGNSSITMMAPLNHTAVNKILLNLHLSFCIDVQIQSNSAATVLEASFGLSVSYDHAGAISVILPSNFSNEVCGLCGNFNHIHRDDFLMANGTMAENVTALAESWQTEKISSSCKSALVSPKCDPLDEEEYASEMYCGLLLSGSGPFANCTSVVKVERYFKACVSDMCSAHGDQAELCKTLQPYASVCQDAGAALPMWRNSMFCRNHYNACADGCPKACFSQNKTSCGSCEQRCECDAGFKLGRNKCIPAEDCGCLYDGKYYEFVGDDCMQQCCFPFKPATCSVYGDLHYITFDNLAYNFQGGCSYILTTSCGDAQSLNFTVIGHNMHPPLQNFTGLKLNSASLEVDDLRCTLTQSGEVYVSKDVASLVYNCSTGGCHKCRISDNIALSKIYN</sequence>
<dbReference type="SMART" id="SM00832">
    <property type="entry name" value="C8"/>
    <property type="match status" value="1"/>
</dbReference>
<dbReference type="SMART" id="SM00216">
    <property type="entry name" value="VWD"/>
    <property type="match status" value="1"/>
</dbReference>
<dbReference type="Proteomes" id="UP000265200">
    <property type="component" value="Chromosome 17"/>
</dbReference>
<evidence type="ECO:0000313" key="4">
    <source>
        <dbReference type="Ensembl" id="ENSORLP00015030787.1"/>
    </source>
</evidence>
<feature type="domain" description="VWFD" evidence="3">
    <location>
        <begin position="325"/>
        <end position="438"/>
    </location>
</feature>
<dbReference type="PANTHER" id="PTHR11339:SF374">
    <property type="entry name" value="ZONADHESIN"/>
    <property type="match status" value="1"/>
</dbReference>
<feature type="domain" description="VWFD" evidence="3">
    <location>
        <begin position="1"/>
        <end position="160"/>
    </location>
</feature>
<dbReference type="CDD" id="cd19941">
    <property type="entry name" value="TIL"/>
    <property type="match status" value="1"/>
</dbReference>
<dbReference type="PROSITE" id="PS51233">
    <property type="entry name" value="VWFD"/>
    <property type="match status" value="2"/>
</dbReference>